<dbReference type="Gene3D" id="2.130.10.10">
    <property type="entry name" value="YVTN repeat-like/Quinoprotein amine dehydrogenase"/>
    <property type="match status" value="1"/>
</dbReference>
<gene>
    <name evidence="2" type="ORF">FRV6_01125</name>
</gene>
<dbReference type="VEuPathDB" id="FungiDB:HZS61_002653"/>
<dbReference type="Proteomes" id="UP000219369">
    <property type="component" value="Unassembled WGS sequence"/>
</dbReference>
<dbReference type="InterPro" id="IPR054550">
    <property type="entry name" value="Mala_s_1-like"/>
</dbReference>
<feature type="signal peptide" evidence="1">
    <location>
        <begin position="1"/>
        <end position="19"/>
    </location>
</feature>
<accession>A0A2H3T5C5</accession>
<organism evidence="2 3">
    <name type="scientific">Fusarium oxysporum</name>
    <name type="common">Fusarium vascular wilt</name>
    <dbReference type="NCBI Taxonomy" id="5507"/>
    <lineage>
        <taxon>Eukaryota</taxon>
        <taxon>Fungi</taxon>
        <taxon>Dikarya</taxon>
        <taxon>Ascomycota</taxon>
        <taxon>Pezizomycotina</taxon>
        <taxon>Sordariomycetes</taxon>
        <taxon>Hypocreomycetidae</taxon>
        <taxon>Hypocreales</taxon>
        <taxon>Nectriaceae</taxon>
        <taxon>Fusarium</taxon>
        <taxon>Fusarium oxysporum species complex</taxon>
    </lineage>
</organism>
<dbReference type="VEuPathDB" id="FungiDB:FOZG_10314"/>
<dbReference type="VEuPathDB" id="FungiDB:FOXG_10792"/>
<dbReference type="EMBL" id="FMJY01000001">
    <property type="protein sequence ID" value="SCO76913.1"/>
    <property type="molecule type" value="Genomic_DNA"/>
</dbReference>
<dbReference type="InterPro" id="IPR015943">
    <property type="entry name" value="WD40/YVTN_repeat-like_dom_sf"/>
</dbReference>
<dbReference type="Pfam" id="PF22701">
    <property type="entry name" value="Mala_s_1-like"/>
    <property type="match status" value="1"/>
</dbReference>
<evidence type="ECO:0000313" key="3">
    <source>
        <dbReference type="Proteomes" id="UP000219369"/>
    </source>
</evidence>
<sequence length="347" mass="37002">MQSKISVLGLAVQASLAIAIPRPCTCPSISGDKTIDAYQLYPENMDFDTRRCLVYSSVLYNATAVAWDPYRGEIVHTFEAPGLSGNPLLHASGVRVDALDRLSVVIDAGAAFDTGGQNIQGDNFLVKFDLVDNSLLWRANLTNATGGVYGGFQDSESDDAGNTFVLGTFPSSLIKVSADGKSVVPWYLVKPANHTIGGFSGIARKGDTLFVTDNSDGQLYRFDIKSSKGKPVHVPTSKDDKPLGQALDGLHLPSLYAGTVLLASDNNNGTVVLRSSDGKWKSAENLGTIPNPYLSQGGFTVASVQISDSIYAVTEFFGDAINGTLPGNRTAFPLRDITEEVETLLRA</sequence>
<feature type="chain" id="PRO_5013917726" evidence="1">
    <location>
        <begin position="20"/>
        <end position="347"/>
    </location>
</feature>
<dbReference type="SUPFAM" id="SSF63825">
    <property type="entry name" value="YWTD domain"/>
    <property type="match status" value="1"/>
</dbReference>
<dbReference type="VEuPathDB" id="FungiDB:FOC1_g10001970"/>
<dbReference type="VEuPathDB" id="FungiDB:FOMG_07597"/>
<dbReference type="AlphaFoldDB" id="A0A2H3T5C5"/>
<protein>
    <submittedName>
        <fullName evidence="2">Putative trichothecene biosynthesis protein</fullName>
    </submittedName>
</protein>
<reference evidence="3" key="1">
    <citation type="submission" date="2016-09" db="EMBL/GenBank/DDBJ databases">
        <authorList>
            <person name="Guldener U."/>
        </authorList>
    </citation>
    <scope>NUCLEOTIDE SEQUENCE [LARGE SCALE GENOMIC DNA]</scope>
    <source>
        <strain evidence="3">V64-1</strain>
    </source>
</reference>
<keyword evidence="1" id="KW-0732">Signal</keyword>
<proteinExistence type="predicted"/>
<evidence type="ECO:0000313" key="2">
    <source>
        <dbReference type="EMBL" id="SCO76913.1"/>
    </source>
</evidence>
<dbReference type="VEuPathDB" id="FungiDB:FOC4_g10008846"/>
<name>A0A2H3T5C5_FUSOX</name>
<dbReference type="CDD" id="cd12811">
    <property type="entry name" value="MALA"/>
    <property type="match status" value="1"/>
</dbReference>
<dbReference type="OrthoDB" id="4434395at2759"/>
<evidence type="ECO:0000256" key="1">
    <source>
        <dbReference type="SAM" id="SignalP"/>
    </source>
</evidence>
<dbReference type="VEuPathDB" id="FungiDB:FOIG_09148"/>